<dbReference type="RefSeq" id="WP_085254912.1">
    <property type="nucleotide sequence ID" value="NZ_AP022573.1"/>
</dbReference>
<keyword evidence="2 4" id="KW-0472">Membrane</keyword>
<evidence type="ECO:0000256" key="2">
    <source>
        <dbReference type="ARBA" id="ARBA00023136"/>
    </source>
</evidence>
<dbReference type="Proteomes" id="UP000193387">
    <property type="component" value="Unassembled WGS sequence"/>
</dbReference>
<feature type="region of interest" description="Disordered" evidence="3">
    <location>
        <begin position="1"/>
        <end position="50"/>
    </location>
</feature>
<organism evidence="5 6">
    <name type="scientific">Mycobacterium saskatchewanense</name>
    <dbReference type="NCBI Taxonomy" id="220927"/>
    <lineage>
        <taxon>Bacteria</taxon>
        <taxon>Bacillati</taxon>
        <taxon>Actinomycetota</taxon>
        <taxon>Actinomycetes</taxon>
        <taxon>Mycobacteriales</taxon>
        <taxon>Mycobacteriaceae</taxon>
        <taxon>Mycobacterium</taxon>
        <taxon>Mycobacterium simiae complex</taxon>
    </lineage>
</organism>
<evidence type="ECO:0000256" key="4">
    <source>
        <dbReference type="SAM" id="Phobius"/>
    </source>
</evidence>
<dbReference type="GO" id="GO:0016020">
    <property type="term" value="C:membrane"/>
    <property type="evidence" value="ECO:0007669"/>
    <property type="project" value="UniProtKB-SubCell"/>
</dbReference>
<dbReference type="AlphaFoldDB" id="A0AAJ3NS95"/>
<proteinExistence type="predicted"/>
<feature type="transmembrane region" description="Helical" evidence="4">
    <location>
        <begin position="60"/>
        <end position="79"/>
    </location>
</feature>
<accession>A0AAJ3NS95</accession>
<keyword evidence="4" id="KW-0812">Transmembrane</keyword>
<reference evidence="5 6" key="1">
    <citation type="submission" date="2016-01" db="EMBL/GenBank/DDBJ databases">
        <title>The new phylogeny of the genus Mycobacterium.</title>
        <authorList>
            <person name="Tarcisio F."/>
            <person name="Conor M."/>
            <person name="Antonella G."/>
            <person name="Elisabetta G."/>
            <person name="Giulia F.S."/>
            <person name="Sara T."/>
            <person name="Anna F."/>
            <person name="Clotilde B."/>
            <person name="Roberto B."/>
            <person name="Veronica D.S."/>
            <person name="Fabio R."/>
            <person name="Monica P."/>
            <person name="Olivier J."/>
            <person name="Enrico T."/>
            <person name="Nicola S."/>
        </authorList>
    </citation>
    <scope>NUCLEOTIDE SEQUENCE [LARGE SCALE GENOMIC DNA]</scope>
    <source>
        <strain evidence="5 6">DSM 44616</strain>
    </source>
</reference>
<keyword evidence="6" id="KW-1185">Reference proteome</keyword>
<sequence>MADDAVAADRELGAPTDTDDSGQDADHRDAGTDSFGAEAEADAVDQGPPARRMTGFRTTVAVGLAAIVALGIVAGWLSVSAHRLHQREEQGAEFLRVGRQGALNLTTISYADADSAVQRILDISTGAFRDDFKKRSGPFLDVVKQTQSITEGTVTEAALESMQNDHAQVLLAVSVRTTSPAQPPQEPHLWRMRITVQKGGDGAKMSDVAFVP</sequence>
<dbReference type="EMBL" id="LQPR01000021">
    <property type="protein sequence ID" value="ORW72910.1"/>
    <property type="molecule type" value="Genomic_DNA"/>
</dbReference>
<evidence type="ECO:0000313" key="6">
    <source>
        <dbReference type="Proteomes" id="UP000193387"/>
    </source>
</evidence>
<evidence type="ECO:0000256" key="1">
    <source>
        <dbReference type="ARBA" id="ARBA00004370"/>
    </source>
</evidence>
<protein>
    <recommendedName>
        <fullName evidence="7">Mammalian cell entry protein</fullName>
    </recommendedName>
</protein>
<dbReference type="PANTHER" id="PTHR37042">
    <property type="entry name" value="OUTER MEMBRANE PROTEIN RV1973"/>
    <property type="match status" value="1"/>
</dbReference>
<comment type="subcellular location">
    <subcellularLocation>
        <location evidence="1">Membrane</location>
    </subcellularLocation>
</comment>
<evidence type="ECO:0000313" key="5">
    <source>
        <dbReference type="EMBL" id="ORW72910.1"/>
    </source>
</evidence>
<evidence type="ECO:0008006" key="7">
    <source>
        <dbReference type="Google" id="ProtNLM"/>
    </source>
</evidence>
<keyword evidence="4" id="KW-1133">Transmembrane helix</keyword>
<comment type="caution">
    <text evidence="5">The sequence shown here is derived from an EMBL/GenBank/DDBJ whole genome shotgun (WGS) entry which is preliminary data.</text>
</comment>
<name>A0AAJ3NS95_9MYCO</name>
<gene>
    <name evidence="5" type="ORF">AWC23_08620</name>
</gene>
<dbReference type="PANTHER" id="PTHR37042:SF4">
    <property type="entry name" value="OUTER MEMBRANE PROTEIN RV1973"/>
    <property type="match status" value="1"/>
</dbReference>
<evidence type="ECO:0000256" key="3">
    <source>
        <dbReference type="SAM" id="MobiDB-lite"/>
    </source>
</evidence>